<accession>A0A1H0A6S3</accession>
<dbReference type="Pfam" id="PF08279">
    <property type="entry name" value="HTH_11"/>
    <property type="match status" value="1"/>
</dbReference>
<keyword evidence="1" id="KW-0479">Metal-binding</keyword>
<dbReference type="SUPFAM" id="SSF75500">
    <property type="entry name" value="Putative transcriptional regulator TM1602, C-terminal domain"/>
    <property type="match status" value="1"/>
</dbReference>
<dbReference type="Pfam" id="PF02829">
    <property type="entry name" value="3H"/>
    <property type="match status" value="1"/>
</dbReference>
<keyword evidence="1" id="KW-0533">Nickel</keyword>
<keyword evidence="5" id="KW-1185">Reference proteome</keyword>
<feature type="domain" description="3H" evidence="2">
    <location>
        <begin position="72"/>
        <end position="168"/>
    </location>
</feature>
<sequence>MDSAERRKCILDILSLAKTAITGAELSKQCDVSRQIVVGDVAILRAQGTPIISTPRGYQLVHNQIEGVKKVFVCCHGNNEVRKELEAIVDNGGLVQNVVVEHDVYGYLEGTLKLRSRRDIAQYIKRMKESKAELLCSINGGIHTHLVEAATSEELIAIEEALDGIGVLYKE</sequence>
<name>A0A1H0A6S3_9FIRM</name>
<protein>
    <recommendedName>
        <fullName evidence="6">Transcription repressor NadR</fullName>
    </recommendedName>
</protein>
<evidence type="ECO:0000313" key="5">
    <source>
        <dbReference type="Proteomes" id="UP000199309"/>
    </source>
</evidence>
<evidence type="ECO:0000313" key="4">
    <source>
        <dbReference type="EMBL" id="SDN29329.1"/>
    </source>
</evidence>
<evidence type="ECO:0000259" key="2">
    <source>
        <dbReference type="Pfam" id="PF02829"/>
    </source>
</evidence>
<dbReference type="InterPro" id="IPR004173">
    <property type="entry name" value="3H_domain"/>
</dbReference>
<evidence type="ECO:0000259" key="3">
    <source>
        <dbReference type="Pfam" id="PF08279"/>
    </source>
</evidence>
<dbReference type="Proteomes" id="UP000199309">
    <property type="component" value="Unassembled WGS sequence"/>
</dbReference>
<dbReference type="SUPFAM" id="SSF46785">
    <property type="entry name" value="Winged helix' DNA-binding domain"/>
    <property type="match status" value="1"/>
</dbReference>
<dbReference type="Gene3D" id="1.10.10.10">
    <property type="entry name" value="Winged helix-like DNA-binding domain superfamily/Winged helix DNA-binding domain"/>
    <property type="match status" value="1"/>
</dbReference>
<feature type="binding site" evidence="1">
    <location>
        <position position="145"/>
    </location>
    <ligand>
        <name>Ni(2+)</name>
        <dbReference type="ChEBI" id="CHEBI:49786"/>
    </ligand>
</feature>
<evidence type="ECO:0000256" key="1">
    <source>
        <dbReference type="PIRSR" id="PIRSR037847-1"/>
    </source>
</evidence>
<dbReference type="PANTHER" id="PTHR40068">
    <property type="entry name" value="TRANSCRIPTION REPRESSOR NIAR-RELATED"/>
    <property type="match status" value="1"/>
</dbReference>
<dbReference type="PANTHER" id="PTHR40068:SF1">
    <property type="entry name" value="TRANSCRIPTION REPRESSOR NIAR-RELATED"/>
    <property type="match status" value="1"/>
</dbReference>
<dbReference type="InterPro" id="IPR013196">
    <property type="entry name" value="HTH_11"/>
</dbReference>
<dbReference type="InterPro" id="IPR035922">
    <property type="entry name" value="3H_dom_sf"/>
</dbReference>
<evidence type="ECO:0008006" key="6">
    <source>
        <dbReference type="Google" id="ProtNLM"/>
    </source>
</evidence>
<reference evidence="4 5" key="1">
    <citation type="submission" date="2016-10" db="EMBL/GenBank/DDBJ databases">
        <authorList>
            <person name="de Groot N.N."/>
        </authorList>
    </citation>
    <scope>NUCLEOTIDE SEQUENCE [LARGE SCALE GENOMIC DNA]</scope>
    <source>
        <strain evidence="4 5">DSM 16981</strain>
    </source>
</reference>
<feature type="binding site" evidence="1">
    <location>
        <position position="84"/>
    </location>
    <ligand>
        <name>Ni(2+)</name>
        <dbReference type="ChEBI" id="CHEBI:49786"/>
    </ligand>
</feature>
<feature type="binding site" evidence="1">
    <location>
        <position position="143"/>
    </location>
    <ligand>
        <name>Ni(2+)</name>
        <dbReference type="ChEBI" id="CHEBI:49786"/>
    </ligand>
</feature>
<dbReference type="STRING" id="349095.SAMN05660299_02466"/>
<organism evidence="4 5">
    <name type="scientific">Megasphaera paucivorans</name>
    <dbReference type="NCBI Taxonomy" id="349095"/>
    <lineage>
        <taxon>Bacteria</taxon>
        <taxon>Bacillati</taxon>
        <taxon>Bacillota</taxon>
        <taxon>Negativicutes</taxon>
        <taxon>Veillonellales</taxon>
        <taxon>Veillonellaceae</taxon>
        <taxon>Megasphaera</taxon>
    </lineage>
</organism>
<feature type="domain" description="Helix-turn-helix type 11" evidence="3">
    <location>
        <begin position="6"/>
        <end position="59"/>
    </location>
</feature>
<dbReference type="InterPro" id="IPR036390">
    <property type="entry name" value="WH_DNA-bd_sf"/>
</dbReference>
<proteinExistence type="predicted"/>
<feature type="binding site" evidence="1">
    <location>
        <position position="76"/>
    </location>
    <ligand>
        <name>Ni(2+)</name>
        <dbReference type="ChEBI" id="CHEBI:49786"/>
    </ligand>
</feature>
<dbReference type="RefSeq" id="WP_091652423.1">
    <property type="nucleotide sequence ID" value="NZ_FNHQ01000036.1"/>
</dbReference>
<dbReference type="InterPro" id="IPR026043">
    <property type="entry name" value="NadR"/>
</dbReference>
<dbReference type="OrthoDB" id="9792661at2"/>
<dbReference type="AlphaFoldDB" id="A0A1H0A6S3"/>
<dbReference type="InterPro" id="IPR036388">
    <property type="entry name" value="WH-like_DNA-bd_sf"/>
</dbReference>
<dbReference type="EMBL" id="FNHQ01000036">
    <property type="protein sequence ID" value="SDN29329.1"/>
    <property type="molecule type" value="Genomic_DNA"/>
</dbReference>
<dbReference type="PIRSF" id="PIRSF037847">
    <property type="entry name" value="NiaR"/>
    <property type="match status" value="1"/>
</dbReference>
<dbReference type="Gene3D" id="3.30.1340.20">
    <property type="entry name" value="3H domain"/>
    <property type="match status" value="1"/>
</dbReference>
<gene>
    <name evidence="4" type="ORF">SAMN05660299_02466</name>
</gene>
<dbReference type="GO" id="GO:0046872">
    <property type="term" value="F:metal ion binding"/>
    <property type="evidence" value="ECO:0007669"/>
    <property type="project" value="UniProtKB-KW"/>
</dbReference>